<dbReference type="PRINTS" id="PR00625">
    <property type="entry name" value="JDOMAIN"/>
</dbReference>
<evidence type="ECO:0000313" key="4">
    <source>
        <dbReference type="Proteomes" id="UP000032427"/>
    </source>
</evidence>
<name>A0A090K122_9GAMM</name>
<dbReference type="EMBL" id="LN554847">
    <property type="protein sequence ID" value="CED57403.1"/>
    <property type="molecule type" value="Genomic_DNA"/>
</dbReference>
<dbReference type="CDD" id="cd06257">
    <property type="entry name" value="DnaJ"/>
    <property type="match status" value="1"/>
</dbReference>
<organism evidence="3 4">
    <name type="scientific">Aliivibrio wodanis</name>
    <dbReference type="NCBI Taxonomy" id="80852"/>
    <lineage>
        <taxon>Bacteria</taxon>
        <taxon>Pseudomonadati</taxon>
        <taxon>Pseudomonadota</taxon>
        <taxon>Gammaproteobacteria</taxon>
        <taxon>Vibrionales</taxon>
        <taxon>Vibrionaceae</taxon>
        <taxon>Aliivibrio</taxon>
    </lineage>
</organism>
<dbReference type="SMART" id="SM00271">
    <property type="entry name" value="DnaJ"/>
    <property type="match status" value="1"/>
</dbReference>
<dbReference type="PROSITE" id="PS50076">
    <property type="entry name" value="DNAJ_2"/>
    <property type="match status" value="1"/>
</dbReference>
<dbReference type="HOGENOM" id="CLU_103241_1_0_6"/>
<dbReference type="Proteomes" id="UP000032427">
    <property type="component" value="Chromosome 2"/>
</dbReference>
<dbReference type="KEGG" id="awd:AWOD_II_0775"/>
<dbReference type="Pfam" id="PF12339">
    <property type="entry name" value="DNAJ_related"/>
    <property type="match status" value="1"/>
</dbReference>
<dbReference type="SUPFAM" id="SSF46565">
    <property type="entry name" value="Chaperone J-domain"/>
    <property type="match status" value="1"/>
</dbReference>
<dbReference type="Gene3D" id="1.10.287.110">
    <property type="entry name" value="DnaJ domain"/>
    <property type="match status" value="1"/>
</dbReference>
<protein>
    <submittedName>
        <fullName evidence="3">DnaJ-related protein</fullName>
    </submittedName>
</protein>
<dbReference type="PATRIC" id="fig|80852.17.peg.3559"/>
<evidence type="ECO:0000259" key="2">
    <source>
        <dbReference type="PROSITE" id="PS50076"/>
    </source>
</evidence>
<proteinExistence type="predicted"/>
<dbReference type="Pfam" id="PF00226">
    <property type="entry name" value="DnaJ"/>
    <property type="match status" value="1"/>
</dbReference>
<dbReference type="AlphaFoldDB" id="A0A090K122"/>
<keyword evidence="4" id="KW-1185">Reference proteome</keyword>
<accession>A0A090K122</accession>
<feature type="domain" description="J" evidence="2">
    <location>
        <begin position="155"/>
        <end position="205"/>
    </location>
</feature>
<evidence type="ECO:0000256" key="1">
    <source>
        <dbReference type="ARBA" id="ARBA00023186"/>
    </source>
</evidence>
<dbReference type="InterPro" id="IPR001623">
    <property type="entry name" value="DnaJ_domain"/>
</dbReference>
<sequence length="205" mass="24548">MLGNQSIEEIKTEFENPLVWPLFEVLQQQGNGWKVHTLSTYLIEKGILSQLDEIPEKDLFKRNFLIMNALYQLQEELYPEQWLQVEAMNIELFSKYESTCHNHAIDTKHPLREYYLDWTNYQVEEGEVKRLLNEFWSSYRRYLGGCNSVRMDRIQALKLFGLSESATAKDIRKQWRKLAMKHHPDRETGNVEKFRVMCEAWNLLR</sequence>
<keyword evidence="1" id="KW-0143">Chaperone</keyword>
<dbReference type="InterPro" id="IPR036869">
    <property type="entry name" value="J_dom_sf"/>
</dbReference>
<dbReference type="STRING" id="80852.AWOD_II_0775"/>
<dbReference type="InterPro" id="IPR021059">
    <property type="entry name" value="DnaJ-related_N"/>
</dbReference>
<dbReference type="OrthoDB" id="581986at2"/>
<evidence type="ECO:0000313" key="3">
    <source>
        <dbReference type="EMBL" id="CED57403.1"/>
    </source>
</evidence>
<gene>
    <name evidence="3" type="ORF">AWOD_II_0775</name>
</gene>
<dbReference type="GeneID" id="28543019"/>
<reference evidence="4" key="1">
    <citation type="submission" date="2014-09" db="EMBL/GenBank/DDBJ databases">
        <authorList>
            <person name="Hjerde E."/>
        </authorList>
    </citation>
    <scope>NUCLEOTIDE SEQUENCE [LARGE SCALE GENOMIC DNA]</scope>
    <source>
        <strain evidence="4">06/09/139</strain>
    </source>
</reference>